<evidence type="ECO:0000313" key="7">
    <source>
        <dbReference type="Proteomes" id="UP001501094"/>
    </source>
</evidence>
<dbReference type="PANTHER" id="PTHR24220">
    <property type="entry name" value="IMPORT ATP-BINDING PROTEIN"/>
    <property type="match status" value="1"/>
</dbReference>
<comment type="caution">
    <text evidence="6">The sequence shown here is derived from an EMBL/GenBank/DDBJ whole genome shotgun (WGS) entry which is preliminary data.</text>
</comment>
<evidence type="ECO:0000256" key="2">
    <source>
        <dbReference type="ARBA" id="ARBA00022741"/>
    </source>
</evidence>
<dbReference type="InterPro" id="IPR017871">
    <property type="entry name" value="ABC_transporter-like_CS"/>
</dbReference>
<dbReference type="EMBL" id="BAAANL010000005">
    <property type="protein sequence ID" value="GAA1866525.1"/>
    <property type="molecule type" value="Genomic_DNA"/>
</dbReference>
<feature type="domain" description="ABC transporter" evidence="5">
    <location>
        <begin position="5"/>
        <end position="242"/>
    </location>
</feature>
<keyword evidence="3 6" id="KW-0067">ATP-binding</keyword>
<dbReference type="Gene3D" id="3.40.50.300">
    <property type="entry name" value="P-loop containing nucleotide triphosphate hydrolases"/>
    <property type="match status" value="1"/>
</dbReference>
<evidence type="ECO:0000313" key="6">
    <source>
        <dbReference type="EMBL" id="GAA1866525.1"/>
    </source>
</evidence>
<reference evidence="6 7" key="1">
    <citation type="journal article" date="2019" name="Int. J. Syst. Evol. Microbiol.">
        <title>The Global Catalogue of Microorganisms (GCM) 10K type strain sequencing project: providing services to taxonomists for standard genome sequencing and annotation.</title>
        <authorList>
            <consortium name="The Broad Institute Genomics Platform"/>
            <consortium name="The Broad Institute Genome Sequencing Center for Infectious Disease"/>
            <person name="Wu L."/>
            <person name="Ma J."/>
        </authorList>
    </citation>
    <scope>NUCLEOTIDE SEQUENCE [LARGE SCALE GENOMIC DNA]</scope>
    <source>
        <strain evidence="6 7">JCM 14326</strain>
    </source>
</reference>
<feature type="region of interest" description="Disordered" evidence="4">
    <location>
        <begin position="222"/>
        <end position="255"/>
    </location>
</feature>
<dbReference type="InterPro" id="IPR015854">
    <property type="entry name" value="ABC_transpr_LolD-like"/>
</dbReference>
<dbReference type="InterPro" id="IPR017911">
    <property type="entry name" value="MacB-like_ATP-bd"/>
</dbReference>
<dbReference type="SMART" id="SM00382">
    <property type="entry name" value="AAA"/>
    <property type="match status" value="1"/>
</dbReference>
<evidence type="ECO:0000256" key="4">
    <source>
        <dbReference type="SAM" id="MobiDB-lite"/>
    </source>
</evidence>
<dbReference type="GO" id="GO:0005524">
    <property type="term" value="F:ATP binding"/>
    <property type="evidence" value="ECO:0007669"/>
    <property type="project" value="UniProtKB-KW"/>
</dbReference>
<dbReference type="InterPro" id="IPR027417">
    <property type="entry name" value="P-loop_NTPase"/>
</dbReference>
<gene>
    <name evidence="6" type="ORF">GCM10009751_25840</name>
</gene>
<dbReference type="Proteomes" id="UP001501094">
    <property type="component" value="Unassembled WGS sequence"/>
</dbReference>
<accession>A0ABN2NH86</accession>
<keyword evidence="2" id="KW-0547">Nucleotide-binding</keyword>
<evidence type="ECO:0000256" key="3">
    <source>
        <dbReference type="ARBA" id="ARBA00022840"/>
    </source>
</evidence>
<dbReference type="Pfam" id="PF00005">
    <property type="entry name" value="ABC_tran"/>
    <property type="match status" value="1"/>
</dbReference>
<dbReference type="InterPro" id="IPR003593">
    <property type="entry name" value="AAA+_ATPase"/>
</dbReference>
<dbReference type="CDD" id="cd03255">
    <property type="entry name" value="ABC_MJ0796_LolCDE_FtsE"/>
    <property type="match status" value="1"/>
</dbReference>
<feature type="compositionally biased region" description="Low complexity" evidence="4">
    <location>
        <begin position="226"/>
        <end position="246"/>
    </location>
</feature>
<proteinExistence type="predicted"/>
<evidence type="ECO:0000256" key="1">
    <source>
        <dbReference type="ARBA" id="ARBA00022448"/>
    </source>
</evidence>
<keyword evidence="7" id="KW-1185">Reference proteome</keyword>
<keyword evidence="1" id="KW-0813">Transport</keyword>
<dbReference type="SUPFAM" id="SSF52540">
    <property type="entry name" value="P-loop containing nucleoside triphosphate hydrolases"/>
    <property type="match status" value="1"/>
</dbReference>
<dbReference type="InterPro" id="IPR003439">
    <property type="entry name" value="ABC_transporter-like_ATP-bd"/>
</dbReference>
<sequence>MTAVVELESVARTYDVDPPVHALRGVDLAVAPGERLAVLGRSGSGKSTLLNVVGLLDRPTAGTYRLEGRDVSRVGERDRDALRADAIGFVFQESHVLGHRTVAQNVWLALMAAGVPRTDRVWKVPDMIGRVGLAHRADALGRLLSGGEKQRLAVARAVVTTPRLLLADEPTGNLDADNARGVLDLFDEQAGRGVAVLVITHDERTAAWADRTVRLEDGRIVPEVPAGPARPAAGTSGATAAGTTAPGPMPARPAP</sequence>
<organism evidence="6 7">
    <name type="scientific">Myceligenerans crystallogenes</name>
    <dbReference type="NCBI Taxonomy" id="316335"/>
    <lineage>
        <taxon>Bacteria</taxon>
        <taxon>Bacillati</taxon>
        <taxon>Actinomycetota</taxon>
        <taxon>Actinomycetes</taxon>
        <taxon>Micrococcales</taxon>
        <taxon>Promicromonosporaceae</taxon>
        <taxon>Myceligenerans</taxon>
    </lineage>
</organism>
<protein>
    <submittedName>
        <fullName evidence="6">ABC transporter ATP-binding protein</fullName>
    </submittedName>
</protein>
<dbReference type="RefSeq" id="WP_344103481.1">
    <property type="nucleotide sequence ID" value="NZ_BAAANL010000005.1"/>
</dbReference>
<evidence type="ECO:0000259" key="5">
    <source>
        <dbReference type="PROSITE" id="PS50893"/>
    </source>
</evidence>
<dbReference type="PROSITE" id="PS00211">
    <property type="entry name" value="ABC_TRANSPORTER_1"/>
    <property type="match status" value="1"/>
</dbReference>
<dbReference type="PROSITE" id="PS50893">
    <property type="entry name" value="ABC_TRANSPORTER_2"/>
    <property type="match status" value="1"/>
</dbReference>
<name>A0ABN2NH86_9MICO</name>